<organism evidence="1 2">
    <name type="scientific">Hepatospora eriocheir</name>
    <dbReference type="NCBI Taxonomy" id="1081669"/>
    <lineage>
        <taxon>Eukaryota</taxon>
        <taxon>Fungi</taxon>
        <taxon>Fungi incertae sedis</taxon>
        <taxon>Microsporidia</taxon>
        <taxon>Hepatosporidae</taxon>
        <taxon>Hepatospora</taxon>
    </lineage>
</organism>
<dbReference type="VEuPathDB" id="MicrosporidiaDB:A0H76_65"/>
<dbReference type="Proteomes" id="UP000192501">
    <property type="component" value="Unassembled WGS sequence"/>
</dbReference>
<dbReference type="VEuPathDB" id="MicrosporidiaDB:HERIO_1788"/>
<proteinExistence type="predicted"/>
<comment type="caution">
    <text evidence="1">The sequence shown here is derived from an EMBL/GenBank/DDBJ whole genome shotgun (WGS) entry which is preliminary data.</text>
</comment>
<sequence>MKPKLIKVDKFDYKIVNNEKIILKSINCLPLKYSTNNSCEHFNVIDEHNKIKDMYSKSKRNIIHINDSLLIIGNILNNEFTVLFNYNRYKQTISFEIPVTKILSENDLIIFISKNYLHVYQLNFKSLEVNLINIYEFESKIIDGYFKNELNILFDGFILNLEKDVLKSKSENINFKSIELINITSYNRILIKNNLLFLQCKCKLFLIHNYNVINSITLDTYRVIDIIIYESHIYVLTAISILSYNLTNSEVLSYFRPRSELAFKSKLGKLYASGDYICFFDDFSGYLLLDRYNLECLYGGFVDSYLCNISISKNDLLIIDFSKVKVYKNFIRKQYVNQNLKTDIKIKEGELIFETFDWNFIKDIFEEKKTEYIFHNKHELMIINYVNKPKVVLEDNIPFFYPNFYSWFKENYEFNKNRKKRSKEEIEKEEEFVLFNFLIKKKK</sequence>
<gene>
    <name evidence="1" type="ORF">A0H76_65</name>
</gene>
<evidence type="ECO:0000313" key="1">
    <source>
        <dbReference type="EMBL" id="ORD99849.1"/>
    </source>
</evidence>
<name>A0A1X0QJA1_9MICR</name>
<accession>A0A1X0QJA1</accession>
<dbReference type="EMBL" id="LTAI01000103">
    <property type="protein sequence ID" value="ORD99849.1"/>
    <property type="molecule type" value="Genomic_DNA"/>
</dbReference>
<protein>
    <submittedName>
        <fullName evidence="1">Uncharacterized protein</fullName>
    </submittedName>
</protein>
<reference evidence="1 2" key="1">
    <citation type="journal article" date="2017" name="Environ. Microbiol.">
        <title>Decay of the glycolytic pathway and adaptation to intranuclear parasitism within Enterocytozoonidae microsporidia.</title>
        <authorList>
            <person name="Wiredu Boakye D."/>
            <person name="Jaroenlak P."/>
            <person name="Prachumwat A."/>
            <person name="Williams T.A."/>
            <person name="Bateman K.S."/>
            <person name="Itsathitphaisarn O."/>
            <person name="Sritunyalucksana K."/>
            <person name="Paszkiewicz K.H."/>
            <person name="Moore K.A."/>
            <person name="Stentiford G.D."/>
            <person name="Williams B.A."/>
        </authorList>
    </citation>
    <scope>NUCLEOTIDE SEQUENCE [LARGE SCALE GENOMIC DNA]</scope>
    <source>
        <strain evidence="2">canceri</strain>
    </source>
</reference>
<evidence type="ECO:0000313" key="2">
    <source>
        <dbReference type="Proteomes" id="UP000192501"/>
    </source>
</evidence>
<dbReference type="AlphaFoldDB" id="A0A1X0QJA1"/>